<dbReference type="InterPro" id="IPR006527">
    <property type="entry name" value="F-box-assoc_dom_typ1"/>
</dbReference>
<dbReference type="PANTHER" id="PTHR31672">
    <property type="entry name" value="BNACNNG10540D PROTEIN"/>
    <property type="match status" value="1"/>
</dbReference>
<dbReference type="InterPro" id="IPR050796">
    <property type="entry name" value="SCF_F-box_component"/>
</dbReference>
<dbReference type="AlphaFoldDB" id="A0A835IRF9"/>
<keyword evidence="1" id="KW-0472">Membrane</keyword>
<name>A0A835IRF9_9MAGN</name>
<evidence type="ECO:0000259" key="2">
    <source>
        <dbReference type="Pfam" id="PF07734"/>
    </source>
</evidence>
<keyword evidence="1" id="KW-0812">Transmembrane</keyword>
<dbReference type="OrthoDB" id="591557at2759"/>
<proteinExistence type="predicted"/>
<sequence length="147" mass="16752">MSSRVFVNGALHWEGNRHESKIIVSFDIVDEVFKEVPLLDYKEDEFHIIVGVLGGCLCVVCGFSSLRVDVWLMKVYGVKDSWTKMFSISHLEVIRSSVCGFFIRPLCYSKNDEIVLVMDKALVLYDTNTKGVKIIPSNPDILDWFKA</sequence>
<feature type="domain" description="F-box associated beta-propeller type 1" evidence="2">
    <location>
        <begin position="3"/>
        <end position="119"/>
    </location>
</feature>
<dbReference type="PANTHER" id="PTHR31672:SF13">
    <property type="entry name" value="F-BOX PROTEIN CPR30-LIKE"/>
    <property type="match status" value="1"/>
</dbReference>
<feature type="transmembrane region" description="Helical" evidence="1">
    <location>
        <begin position="46"/>
        <end position="66"/>
    </location>
</feature>
<evidence type="ECO:0000256" key="1">
    <source>
        <dbReference type="SAM" id="Phobius"/>
    </source>
</evidence>
<accession>A0A835IRF9</accession>
<dbReference type="EMBL" id="JADFTS010000002">
    <property type="protein sequence ID" value="KAF9622034.1"/>
    <property type="molecule type" value="Genomic_DNA"/>
</dbReference>
<keyword evidence="1" id="KW-1133">Transmembrane helix</keyword>
<gene>
    <name evidence="3" type="ORF">IFM89_029318</name>
</gene>
<dbReference type="Pfam" id="PF07734">
    <property type="entry name" value="FBA_1"/>
    <property type="match status" value="1"/>
</dbReference>
<evidence type="ECO:0000313" key="3">
    <source>
        <dbReference type="EMBL" id="KAF9622034.1"/>
    </source>
</evidence>
<dbReference type="Proteomes" id="UP000631114">
    <property type="component" value="Unassembled WGS sequence"/>
</dbReference>
<comment type="caution">
    <text evidence="3">The sequence shown here is derived from an EMBL/GenBank/DDBJ whole genome shotgun (WGS) entry which is preliminary data.</text>
</comment>
<keyword evidence="4" id="KW-1185">Reference proteome</keyword>
<protein>
    <recommendedName>
        <fullName evidence="2">F-box associated beta-propeller type 1 domain-containing protein</fullName>
    </recommendedName>
</protein>
<dbReference type="NCBIfam" id="TIGR01640">
    <property type="entry name" value="F_box_assoc_1"/>
    <property type="match status" value="1"/>
</dbReference>
<dbReference type="InterPro" id="IPR017451">
    <property type="entry name" value="F-box-assoc_interact_dom"/>
</dbReference>
<reference evidence="3 4" key="1">
    <citation type="submission" date="2020-10" db="EMBL/GenBank/DDBJ databases">
        <title>The Coptis chinensis genome and diversification of protoberbering-type alkaloids.</title>
        <authorList>
            <person name="Wang B."/>
            <person name="Shu S."/>
            <person name="Song C."/>
            <person name="Liu Y."/>
        </authorList>
    </citation>
    <scope>NUCLEOTIDE SEQUENCE [LARGE SCALE GENOMIC DNA]</scope>
    <source>
        <strain evidence="3">HL-2020</strain>
        <tissue evidence="3">Leaf</tissue>
    </source>
</reference>
<organism evidence="3 4">
    <name type="scientific">Coptis chinensis</name>
    <dbReference type="NCBI Taxonomy" id="261450"/>
    <lineage>
        <taxon>Eukaryota</taxon>
        <taxon>Viridiplantae</taxon>
        <taxon>Streptophyta</taxon>
        <taxon>Embryophyta</taxon>
        <taxon>Tracheophyta</taxon>
        <taxon>Spermatophyta</taxon>
        <taxon>Magnoliopsida</taxon>
        <taxon>Ranunculales</taxon>
        <taxon>Ranunculaceae</taxon>
        <taxon>Coptidoideae</taxon>
        <taxon>Coptis</taxon>
    </lineage>
</organism>
<evidence type="ECO:0000313" key="4">
    <source>
        <dbReference type="Proteomes" id="UP000631114"/>
    </source>
</evidence>